<evidence type="ECO:0000256" key="1">
    <source>
        <dbReference type="ARBA" id="ARBA00004167"/>
    </source>
</evidence>
<name>A0ABC9H4D6_9POAL</name>
<dbReference type="Pfam" id="PF13947">
    <property type="entry name" value="GUB_WAK_bind"/>
    <property type="match status" value="1"/>
</dbReference>
<dbReference type="Proteomes" id="UP001497457">
    <property type="component" value="Unassembled WGS sequence"/>
</dbReference>
<evidence type="ECO:0000313" key="8">
    <source>
        <dbReference type="Proteomes" id="UP001497457"/>
    </source>
</evidence>
<feature type="domain" description="Wall-associated receptor kinase galacturonan-binding" evidence="4">
    <location>
        <begin position="35"/>
        <end position="102"/>
    </location>
</feature>
<dbReference type="EMBL" id="OZ075130">
    <property type="protein sequence ID" value="CAL4977668.1"/>
    <property type="molecule type" value="Genomic_DNA"/>
</dbReference>
<dbReference type="AlphaFoldDB" id="A0ABC9H4D6"/>
<dbReference type="PANTHER" id="PTHR33138:SF81">
    <property type="entry name" value="OS01G0137200 PROTEIN"/>
    <property type="match status" value="1"/>
</dbReference>
<evidence type="ECO:0000313" key="5">
    <source>
        <dbReference type="EMBL" id="CAL4977668.1"/>
    </source>
</evidence>
<evidence type="ECO:0000313" key="7">
    <source>
        <dbReference type="EMBL" id="CAM0149962.1"/>
    </source>
</evidence>
<organism evidence="6 8">
    <name type="scientific">Urochloa decumbens</name>
    <dbReference type="NCBI Taxonomy" id="240449"/>
    <lineage>
        <taxon>Eukaryota</taxon>
        <taxon>Viridiplantae</taxon>
        <taxon>Streptophyta</taxon>
        <taxon>Embryophyta</taxon>
        <taxon>Tracheophyta</taxon>
        <taxon>Spermatophyta</taxon>
        <taxon>Magnoliopsida</taxon>
        <taxon>Liliopsida</taxon>
        <taxon>Poales</taxon>
        <taxon>Poaceae</taxon>
        <taxon>PACMAD clade</taxon>
        <taxon>Panicoideae</taxon>
        <taxon>Panicodae</taxon>
        <taxon>Paniceae</taxon>
        <taxon>Melinidinae</taxon>
        <taxon>Urochloa</taxon>
    </lineage>
</organism>
<accession>A0ABC9H4D6</accession>
<evidence type="ECO:0000256" key="2">
    <source>
        <dbReference type="ARBA" id="ARBA00022729"/>
    </source>
</evidence>
<feature type="chain" id="PRO_5044722193" description="Wall-associated receptor kinase galacturonan-binding domain-containing protein" evidence="3">
    <location>
        <begin position="19"/>
        <end position="232"/>
    </location>
</feature>
<proteinExistence type="predicted"/>
<protein>
    <recommendedName>
        <fullName evidence="4">Wall-associated receptor kinase galacturonan-binding domain-containing protein</fullName>
    </recommendedName>
</protein>
<evidence type="ECO:0000256" key="3">
    <source>
        <dbReference type="SAM" id="SignalP"/>
    </source>
</evidence>
<comment type="subcellular location">
    <subcellularLocation>
        <location evidence="1">Membrane</location>
        <topology evidence="1">Single-pass membrane protein</topology>
    </subcellularLocation>
</comment>
<dbReference type="EMBL" id="CAXIPR030002267">
    <property type="protein sequence ID" value="CAM0149654.1"/>
    <property type="molecule type" value="Genomic_DNA"/>
</dbReference>
<keyword evidence="2 3" id="KW-0732">Signal</keyword>
<evidence type="ECO:0000259" key="4">
    <source>
        <dbReference type="Pfam" id="PF13947"/>
    </source>
</evidence>
<dbReference type="PANTHER" id="PTHR33138">
    <property type="entry name" value="OS01G0690200 PROTEIN"/>
    <property type="match status" value="1"/>
</dbReference>
<dbReference type="Proteomes" id="UP001497457">
    <property type="component" value="Chromosome 20rd"/>
</dbReference>
<dbReference type="EMBL" id="CAXIPR030002670">
    <property type="protein sequence ID" value="CAM0149962.1"/>
    <property type="molecule type" value="Genomic_DNA"/>
</dbReference>
<sequence length="232" mass="25538">MASTLLLFLISSMWVALSFPLMPAAAADEQGGEHCQPVRCGNVSVRFPFGRVPEDAAVQNSCGKTGFQVRCRDNTPYLGYYQTEFFKEILNIFYDNASLLIAEIDKAHGFNLSNPKGCHSPKDNTSSGLGPQFSISPVNHKLIVYNCTKPLPPGGGLVETMCRHNTYVRVAAERSDDGYGSYFLDRCMATVVPVLGWSVKANAINYEQLIRGGFLVTWQSPPSGNLYFTYPC</sequence>
<dbReference type="InterPro" id="IPR025287">
    <property type="entry name" value="WAK_GUB"/>
</dbReference>
<gene>
    <name evidence="6" type="ORF">URODEC1_LOCUS122811</name>
    <name evidence="7" type="ORF">URODEC1_LOCUS123089</name>
    <name evidence="5" type="ORF">URODEC1_LOCUS54305</name>
</gene>
<reference evidence="6 8" key="1">
    <citation type="submission" date="2024-10" db="EMBL/GenBank/DDBJ databases">
        <authorList>
            <person name="Ryan C."/>
        </authorList>
    </citation>
    <scope>NUCLEOTIDE SEQUENCE [LARGE SCALE GENOMIC DNA]</scope>
</reference>
<feature type="signal peptide" evidence="3">
    <location>
        <begin position="1"/>
        <end position="18"/>
    </location>
</feature>
<evidence type="ECO:0000313" key="6">
    <source>
        <dbReference type="EMBL" id="CAM0149654.1"/>
    </source>
</evidence>
<dbReference type="GO" id="GO:0016020">
    <property type="term" value="C:membrane"/>
    <property type="evidence" value="ECO:0007669"/>
    <property type="project" value="UniProtKB-SubCell"/>
</dbReference>
<keyword evidence="8" id="KW-1185">Reference proteome</keyword>